<dbReference type="NCBIfam" id="TIGR00222">
    <property type="entry name" value="panB"/>
    <property type="match status" value="1"/>
</dbReference>
<comment type="pathway">
    <text evidence="5">Cofactor biosynthesis; (R)-pantothenate biosynthesis; (R)-pantoate from 3-methyl-2-oxobutanoate: step 1/2.</text>
</comment>
<keyword evidence="5" id="KW-0479">Metal-binding</keyword>
<feature type="binding site" evidence="5">
    <location>
        <begin position="43"/>
        <end position="44"/>
    </location>
    <ligand>
        <name>3-methyl-2-oxobutanoate</name>
        <dbReference type="ChEBI" id="CHEBI:11851"/>
    </ligand>
</feature>
<dbReference type="RefSeq" id="WP_377770661.1">
    <property type="nucleotide sequence ID" value="NZ_JBHUOQ010000001.1"/>
</dbReference>
<keyword evidence="4 5" id="KW-0808">Transferase</keyword>
<dbReference type="PANTHER" id="PTHR20881:SF0">
    <property type="entry name" value="3-METHYL-2-OXOBUTANOATE HYDROXYMETHYLTRANSFERASE"/>
    <property type="match status" value="1"/>
</dbReference>
<evidence type="ECO:0000256" key="5">
    <source>
        <dbReference type="HAMAP-Rule" id="MF_00156"/>
    </source>
</evidence>
<accession>A0ABW5WRP1</accession>
<dbReference type="NCBIfam" id="NF001452">
    <property type="entry name" value="PRK00311.1"/>
    <property type="match status" value="1"/>
</dbReference>
<keyword evidence="5" id="KW-0963">Cytoplasm</keyword>
<dbReference type="HAMAP" id="MF_00156">
    <property type="entry name" value="PanB"/>
    <property type="match status" value="1"/>
</dbReference>
<evidence type="ECO:0000256" key="1">
    <source>
        <dbReference type="ARBA" id="ARBA00008676"/>
    </source>
</evidence>
<feature type="binding site" evidence="5">
    <location>
        <position position="43"/>
    </location>
    <ligand>
        <name>Mg(2+)</name>
        <dbReference type="ChEBI" id="CHEBI:18420"/>
    </ligand>
</feature>
<sequence length="273" mass="29706">MITTHDLYTMKQNKEKITMLTAYDYPSAKQAEAAGVDTILVGDSLGMTVLGYQSTVEVTLDDMIHHAKAVRRGAPDTYVVVDMPFGSYHVSREEAVQNAIRLYQESGANAVKLEGRHIEEFIPVLVAAGVPVVGHLGLTPQSVGITGFKMQAGTKEDALELLEAVEVLEALGAVMVIVEAIPSDLAEKVSEKVDIPIIGIGAGVYTDGQVLVYHDVLKYGTDFAPKFVKQYGDFDTVGIEGIKQYVKEVKDASFPSDETTYKKKVFIDDENNS</sequence>
<evidence type="ECO:0000256" key="2">
    <source>
        <dbReference type="ARBA" id="ARBA00011424"/>
    </source>
</evidence>
<organism evidence="6 7">
    <name type="scientific">Corticicoccus populi</name>
    <dbReference type="NCBI Taxonomy" id="1812821"/>
    <lineage>
        <taxon>Bacteria</taxon>
        <taxon>Bacillati</taxon>
        <taxon>Bacillota</taxon>
        <taxon>Bacilli</taxon>
        <taxon>Bacillales</taxon>
        <taxon>Staphylococcaceae</taxon>
        <taxon>Corticicoccus</taxon>
    </lineage>
</organism>
<comment type="cofactor">
    <cofactor evidence="5">
        <name>Mg(2+)</name>
        <dbReference type="ChEBI" id="CHEBI:18420"/>
    </cofactor>
    <text evidence="5">Binds 1 Mg(2+) ion per subunit.</text>
</comment>
<dbReference type="PANTHER" id="PTHR20881">
    <property type="entry name" value="3-METHYL-2-OXOBUTANOATE HYDROXYMETHYLTRANSFERASE"/>
    <property type="match status" value="1"/>
</dbReference>
<gene>
    <name evidence="5 6" type="primary">panB</name>
    <name evidence="6" type="ORF">ACFSX4_01015</name>
</gene>
<comment type="similarity">
    <text evidence="1 5">Belongs to the PanB family.</text>
</comment>
<keyword evidence="3 5" id="KW-0566">Pantothenate biosynthesis</keyword>
<dbReference type="SUPFAM" id="SSF51621">
    <property type="entry name" value="Phosphoenolpyruvate/pyruvate domain"/>
    <property type="match status" value="1"/>
</dbReference>
<evidence type="ECO:0000313" key="7">
    <source>
        <dbReference type="Proteomes" id="UP001597519"/>
    </source>
</evidence>
<dbReference type="EMBL" id="JBHUOQ010000001">
    <property type="protein sequence ID" value="MFD2829027.1"/>
    <property type="molecule type" value="Genomic_DNA"/>
</dbReference>
<dbReference type="Gene3D" id="3.20.20.60">
    <property type="entry name" value="Phosphoenolpyruvate-binding domains"/>
    <property type="match status" value="1"/>
</dbReference>
<comment type="caution">
    <text evidence="6">The sequence shown here is derived from an EMBL/GenBank/DDBJ whole genome shotgun (WGS) entry which is preliminary data.</text>
</comment>
<proteinExistence type="inferred from homology"/>
<dbReference type="InterPro" id="IPR003700">
    <property type="entry name" value="Pantoate_hydroxy_MeTrfase"/>
</dbReference>
<evidence type="ECO:0000256" key="4">
    <source>
        <dbReference type="ARBA" id="ARBA00022679"/>
    </source>
</evidence>
<dbReference type="EC" id="2.1.2.11" evidence="5"/>
<dbReference type="InterPro" id="IPR040442">
    <property type="entry name" value="Pyrv_kinase-like_dom_sf"/>
</dbReference>
<comment type="function">
    <text evidence="5">Catalyzes the reversible reaction in which hydroxymethyl group from 5,10-methylenetetrahydrofolate is transferred onto alpha-ketoisovalerate to form ketopantoate.</text>
</comment>
<comment type="subcellular location">
    <subcellularLocation>
        <location evidence="5">Cytoplasm</location>
    </subcellularLocation>
</comment>
<dbReference type="InterPro" id="IPR015813">
    <property type="entry name" value="Pyrv/PenolPyrv_kinase-like_dom"/>
</dbReference>
<keyword evidence="7" id="KW-1185">Reference proteome</keyword>
<feature type="active site" description="Proton acceptor" evidence="5">
    <location>
        <position position="179"/>
    </location>
</feature>
<feature type="binding site" evidence="5">
    <location>
        <position position="114"/>
    </location>
    <ligand>
        <name>Mg(2+)</name>
        <dbReference type="ChEBI" id="CHEBI:18420"/>
    </ligand>
</feature>
<comment type="subunit">
    <text evidence="2 5">Homodecamer; pentamer of dimers.</text>
</comment>
<dbReference type="PIRSF" id="PIRSF000388">
    <property type="entry name" value="Pantoate_hydroxy_MeTrfase"/>
    <property type="match status" value="1"/>
</dbReference>
<name>A0ABW5WRP1_9STAP</name>
<feature type="binding site" evidence="5">
    <location>
        <position position="112"/>
    </location>
    <ligand>
        <name>3-methyl-2-oxobutanoate</name>
        <dbReference type="ChEBI" id="CHEBI:11851"/>
    </ligand>
</feature>
<dbReference type="GO" id="GO:0003864">
    <property type="term" value="F:3-methyl-2-oxobutanoate hydroxymethyltransferase activity"/>
    <property type="evidence" value="ECO:0007669"/>
    <property type="project" value="UniProtKB-EC"/>
</dbReference>
<reference evidence="7" key="1">
    <citation type="journal article" date="2019" name="Int. J. Syst. Evol. Microbiol.">
        <title>The Global Catalogue of Microorganisms (GCM) 10K type strain sequencing project: providing services to taxonomists for standard genome sequencing and annotation.</title>
        <authorList>
            <consortium name="The Broad Institute Genomics Platform"/>
            <consortium name="The Broad Institute Genome Sequencing Center for Infectious Disease"/>
            <person name="Wu L."/>
            <person name="Ma J."/>
        </authorList>
    </citation>
    <scope>NUCLEOTIDE SEQUENCE [LARGE SCALE GENOMIC DNA]</scope>
    <source>
        <strain evidence="7">KCTC 33575</strain>
    </source>
</reference>
<comment type="catalytic activity">
    <reaction evidence="5">
        <text>(6R)-5,10-methylene-5,6,7,8-tetrahydrofolate + 3-methyl-2-oxobutanoate + H2O = 2-dehydropantoate + (6S)-5,6,7,8-tetrahydrofolate</text>
        <dbReference type="Rhea" id="RHEA:11824"/>
        <dbReference type="ChEBI" id="CHEBI:11561"/>
        <dbReference type="ChEBI" id="CHEBI:11851"/>
        <dbReference type="ChEBI" id="CHEBI:15377"/>
        <dbReference type="ChEBI" id="CHEBI:15636"/>
        <dbReference type="ChEBI" id="CHEBI:57453"/>
        <dbReference type="EC" id="2.1.2.11"/>
    </reaction>
</comment>
<dbReference type="CDD" id="cd06557">
    <property type="entry name" value="KPHMT-like"/>
    <property type="match status" value="1"/>
</dbReference>
<feature type="binding site" evidence="5">
    <location>
        <position position="82"/>
    </location>
    <ligand>
        <name>3-methyl-2-oxobutanoate</name>
        <dbReference type="ChEBI" id="CHEBI:11851"/>
    </ligand>
</feature>
<dbReference type="Pfam" id="PF02548">
    <property type="entry name" value="Pantoate_transf"/>
    <property type="match status" value="1"/>
</dbReference>
<feature type="binding site" evidence="5">
    <location>
        <position position="82"/>
    </location>
    <ligand>
        <name>Mg(2+)</name>
        <dbReference type="ChEBI" id="CHEBI:18420"/>
    </ligand>
</feature>
<evidence type="ECO:0000313" key="6">
    <source>
        <dbReference type="EMBL" id="MFD2829027.1"/>
    </source>
</evidence>
<keyword evidence="5" id="KW-0460">Magnesium</keyword>
<dbReference type="Proteomes" id="UP001597519">
    <property type="component" value="Unassembled WGS sequence"/>
</dbReference>
<evidence type="ECO:0000256" key="3">
    <source>
        <dbReference type="ARBA" id="ARBA00022655"/>
    </source>
</evidence>
<protein>
    <recommendedName>
        <fullName evidence="5">3-methyl-2-oxobutanoate hydroxymethyltransferase</fullName>
        <ecNumber evidence="5">2.1.2.11</ecNumber>
    </recommendedName>
    <alternativeName>
        <fullName evidence="5">Ketopantoate hydroxymethyltransferase</fullName>
        <shortName evidence="5">KPHMT</shortName>
    </alternativeName>
</protein>